<name>A0A8F8N5C6_9VIRU</name>
<evidence type="ECO:0000313" key="1">
    <source>
        <dbReference type="EMBL" id="QYA72260.1"/>
    </source>
</evidence>
<protein>
    <submittedName>
        <fullName evidence="1">Silencing suppressor</fullName>
    </submittedName>
</protein>
<reference evidence="1" key="1">
    <citation type="submission" date="2020-10" db="EMBL/GenBank/DDBJ databases">
        <title>Plant Virus Collection isolate.</title>
        <authorList>
            <person name="Knierim D."/>
            <person name="Margaria P."/>
            <person name="Menzel W."/>
            <person name="Winter S."/>
        </authorList>
    </citation>
    <scope>NUCLEOTIDE SEQUENCE</scope>
    <source>
        <strain evidence="1">DSMZ PV-0913</strain>
    </source>
</reference>
<sequence>MKFTLNLRSIGPNQIEAKKTYISSCEVFPNSDFEVYSLVALVRKVKSFGVRHWTAGPSVRLWNLYESEFPDCAKHHYIAFEVCCAFCDQVFQTTPTPSSQISGCWPVFVDGVNRGIVTTARRKEASVVQGKPDCYIVRFKSTCTECIVHRLATSCCSSAFQLEQ</sequence>
<proteinExistence type="predicted"/>
<accession>A0A8F8N5C6</accession>
<dbReference type="EMBL" id="MW197141">
    <property type="protein sequence ID" value="QYA72260.1"/>
    <property type="molecule type" value="Genomic_RNA"/>
</dbReference>
<organism evidence="1">
    <name type="scientific">Sowbane mosaic virus</name>
    <dbReference type="NCBI Taxonomy" id="378833"/>
    <lineage>
        <taxon>Viruses</taxon>
        <taxon>Riboviria</taxon>
        <taxon>Orthornavirae</taxon>
        <taxon>Pisuviricota</taxon>
        <taxon>Pisoniviricetes</taxon>
        <taxon>Sobelivirales</taxon>
        <taxon>Solemoviridae</taxon>
        <taxon>Sobemovirus</taxon>
        <taxon>Sobemovirus SOMV</taxon>
    </lineage>
</organism>